<feature type="compositionally biased region" description="Low complexity" evidence="1">
    <location>
        <begin position="98"/>
        <end position="113"/>
    </location>
</feature>
<organism evidence="2 3">
    <name type="scientific">Seminavis robusta</name>
    <dbReference type="NCBI Taxonomy" id="568900"/>
    <lineage>
        <taxon>Eukaryota</taxon>
        <taxon>Sar</taxon>
        <taxon>Stramenopiles</taxon>
        <taxon>Ochrophyta</taxon>
        <taxon>Bacillariophyta</taxon>
        <taxon>Bacillariophyceae</taxon>
        <taxon>Bacillariophycidae</taxon>
        <taxon>Naviculales</taxon>
        <taxon>Naviculaceae</taxon>
        <taxon>Seminavis</taxon>
    </lineage>
</organism>
<feature type="compositionally biased region" description="Basic residues" evidence="1">
    <location>
        <begin position="578"/>
        <end position="588"/>
    </location>
</feature>
<feature type="compositionally biased region" description="Basic residues" evidence="1">
    <location>
        <begin position="52"/>
        <end position="67"/>
    </location>
</feature>
<evidence type="ECO:0000256" key="1">
    <source>
        <dbReference type="SAM" id="MobiDB-lite"/>
    </source>
</evidence>
<feature type="compositionally biased region" description="Polar residues" evidence="1">
    <location>
        <begin position="1213"/>
        <end position="1232"/>
    </location>
</feature>
<feature type="region of interest" description="Disordered" evidence="1">
    <location>
        <begin position="389"/>
        <end position="547"/>
    </location>
</feature>
<feature type="region of interest" description="Disordered" evidence="1">
    <location>
        <begin position="962"/>
        <end position="1112"/>
    </location>
</feature>
<protein>
    <submittedName>
        <fullName evidence="2">Uncharacterized protein</fullName>
    </submittedName>
</protein>
<name>A0A9N8DND9_9STRA</name>
<evidence type="ECO:0000313" key="3">
    <source>
        <dbReference type="Proteomes" id="UP001153069"/>
    </source>
</evidence>
<feature type="region of interest" description="Disordered" evidence="1">
    <location>
        <begin position="84"/>
        <end position="120"/>
    </location>
</feature>
<feature type="compositionally biased region" description="Basic and acidic residues" evidence="1">
    <location>
        <begin position="407"/>
        <end position="418"/>
    </location>
</feature>
<feature type="compositionally biased region" description="Low complexity" evidence="1">
    <location>
        <begin position="814"/>
        <end position="826"/>
    </location>
</feature>
<feature type="region of interest" description="Disordered" evidence="1">
    <location>
        <begin position="1194"/>
        <end position="1286"/>
    </location>
</feature>
<feature type="compositionally biased region" description="Polar residues" evidence="1">
    <location>
        <begin position="1020"/>
        <end position="1041"/>
    </location>
</feature>
<feature type="compositionally biased region" description="Polar residues" evidence="1">
    <location>
        <begin position="615"/>
        <end position="625"/>
    </location>
</feature>
<evidence type="ECO:0000313" key="2">
    <source>
        <dbReference type="EMBL" id="CAB9503735.1"/>
    </source>
</evidence>
<sequence>MVLRRSPVRSRSGDAVSGSMRSHHSVDSTNSSGSRRAPSRRNLMQQQSSQRSVRRGRLGRRLPKLKRSATATGRIGGVFRSMWTRPSHLGNQSASGIHNNSSDCHSNNNSHNNTQTNGRHQNKNELNIFCSDVIVSTEFTLSRMAYARQTTCITKLELEDLIERHDQTLFLEVRDLMIADKRPWEYVRFVDHLYEFARYERYLELKQQLWRLVEDDVRQLKIPLQFQAILELQRGSTVATAISFLQRIHNCPDLEKIEFSGAMFGYLPLRIPTELRTLCQHGYVRETVVLKVSFTVPEQVTVAAARFVQQNATAVAMDTSSNTEQTPSELWDVEGSSKELGDYSVSVGKARSVKLLAHCIVTLQQLQAEQQHKKEEAQRERELELALRAGGHANNEGEQAQEQQLEEENKYDKDEESISPRAIRRSSLSDLDRRRILSMMDKKKEQGNDDAGDSPSKTHRKSDDTRAPLRRTRTMNSVDRTPFRRTRTTTSVDQWRKHRKLRRNSMDNGEEDDDLDCSEKSRVRRRPQRSSLSQRRAYHSDDDDPHRRRFGHASWSHKGAFSFSLDDDVLDQSDNYHVRRRRQRHSGRASRTTDDLDQSDNFHVRRRRQRHSQRASMNDLDQSDNFHVRRRRQQRKSLRRNSLTVDDLDKSDNYHVRRRRQTRTSLKRSSLSDEEEPNAIKNKYSDLFRNGHHSWSHRRSVLSDDDDDDVLHKNGNRQLQQLHSSWSHKRSSFILRDDRDDDDNDLDDSEDYNGHFFRGHTSWSPSARRPSALQNDLGDGDNSFQTPSRKSTGRSRARKKEKSRRNRPDSQTFDETSSSSTLSEGSDGSRGHEKLSSKSMQDEGIITDTELLTDLGQRPRRRSSFSEMEGQKEPCFDWEDLRLKNSQEEEAKQDYSPPKLRRTKTMPLSLDRRRKGLDATQQQSSLSKPDVDVAVSREKLSSMRKGLQHSLSQMRLAEFVGAAESSDGVRGDGTSRTTTKKNERISRSKRVQRHRSIDGSVTRTRLHPPPTRTSLEKNSNHSQSANGSESETATNRPQNVSTMRTGGRTPRRGAAIKLQRSKTLDGNIPTNGEAIKAQDNSQSNQTRPNRKKKKSLKRSKSSGDDRDEPVAPWMSLVNATISLEKKSEASEPLGQSQEIAEEDPKEHTTTTKKEEPIAELSSCTTDALIALESQIFNNSISILDLFGVEASDMEQDQKTKTEGKATTPDASFANDSNALSASTITMENSLSSMEGPAADGDDEKETKKLHKSLSVLELSPKSASSRRKKNKAKRKRRLTAQPIPVPMVGPLAPQRFCNSMASSLDNARFNLSESENNNNQSGAIETLEKQQEFAQNLPPTTSKKGEALIALESQILNHSVSMLALFGVEASDGEEDQKEVGDKAVVAVA</sequence>
<reference evidence="2" key="1">
    <citation type="submission" date="2020-06" db="EMBL/GenBank/DDBJ databases">
        <authorList>
            <consortium name="Plant Systems Biology data submission"/>
        </authorList>
    </citation>
    <scope>NUCLEOTIDE SEQUENCE</scope>
    <source>
        <strain evidence="2">D6</strain>
    </source>
</reference>
<feature type="region of interest" description="Disordered" evidence="1">
    <location>
        <begin position="1"/>
        <end position="71"/>
    </location>
</feature>
<feature type="compositionally biased region" description="Basic and acidic residues" evidence="1">
    <location>
        <begin position="1142"/>
        <end position="1156"/>
    </location>
</feature>
<feature type="region of interest" description="Disordered" evidence="1">
    <location>
        <begin position="577"/>
        <end position="677"/>
    </location>
</feature>
<feature type="compositionally biased region" description="Basic residues" evidence="1">
    <location>
        <begin position="604"/>
        <end position="613"/>
    </location>
</feature>
<proteinExistence type="predicted"/>
<feature type="compositionally biased region" description="Polar residues" evidence="1">
    <location>
        <begin position="1078"/>
        <end position="1087"/>
    </location>
</feature>
<feature type="compositionally biased region" description="Basic and acidic residues" evidence="1">
    <location>
        <begin position="430"/>
        <end position="447"/>
    </location>
</feature>
<feature type="compositionally biased region" description="Basic and acidic residues" evidence="1">
    <location>
        <begin position="929"/>
        <end position="941"/>
    </location>
</feature>
<dbReference type="Proteomes" id="UP001153069">
    <property type="component" value="Unassembled WGS sequence"/>
</dbReference>
<feature type="region of interest" description="Disordered" evidence="1">
    <location>
        <begin position="1124"/>
        <end position="1157"/>
    </location>
</feature>
<feature type="compositionally biased region" description="Basic residues" evidence="1">
    <location>
        <begin position="628"/>
        <end position="639"/>
    </location>
</feature>
<comment type="caution">
    <text evidence="2">The sequence shown here is derived from an EMBL/GenBank/DDBJ whole genome shotgun (WGS) entry which is preliminary data.</text>
</comment>
<feature type="compositionally biased region" description="Basic and acidic residues" evidence="1">
    <location>
        <begin position="827"/>
        <end position="836"/>
    </location>
</feature>
<feature type="compositionally biased region" description="Basic residues" evidence="1">
    <location>
        <begin position="791"/>
        <end position="805"/>
    </location>
</feature>
<accession>A0A9N8DND9</accession>
<feature type="region of interest" description="Disordered" evidence="1">
    <location>
        <begin position="756"/>
        <end position="949"/>
    </location>
</feature>
<feature type="compositionally biased region" description="Basic residues" evidence="1">
    <location>
        <begin position="1088"/>
        <end position="1100"/>
    </location>
</feature>
<keyword evidence="3" id="KW-1185">Reference proteome</keyword>
<feature type="compositionally biased region" description="Basic residues" evidence="1">
    <location>
        <begin position="656"/>
        <end position="666"/>
    </location>
</feature>
<feature type="compositionally biased region" description="Basic residues" evidence="1">
    <location>
        <begin position="1264"/>
        <end position="1278"/>
    </location>
</feature>
<feature type="compositionally biased region" description="Basic and acidic residues" evidence="1">
    <location>
        <begin position="869"/>
        <end position="893"/>
    </location>
</feature>
<gene>
    <name evidence="2" type="ORF">SEMRO_175_G076890.1</name>
</gene>
<dbReference type="EMBL" id="CAICTM010000174">
    <property type="protein sequence ID" value="CAB9503735.1"/>
    <property type="molecule type" value="Genomic_DNA"/>
</dbReference>